<feature type="non-terminal residue" evidence="1">
    <location>
        <position position="1"/>
    </location>
</feature>
<gene>
    <name evidence="1" type="ORF">L9F63_002389</name>
</gene>
<dbReference type="EMBL" id="JASPKZ010003888">
    <property type="protein sequence ID" value="KAJ9591074.1"/>
    <property type="molecule type" value="Genomic_DNA"/>
</dbReference>
<sequence>YKTFVVSAYSGSTLNYSENKCDENNLKNFRNYVKKFRKRNKKQKRIHRMLVCNKLPVDHSFKISQ</sequence>
<organism evidence="1 2">
    <name type="scientific">Diploptera punctata</name>
    <name type="common">Pacific beetle cockroach</name>
    <dbReference type="NCBI Taxonomy" id="6984"/>
    <lineage>
        <taxon>Eukaryota</taxon>
        <taxon>Metazoa</taxon>
        <taxon>Ecdysozoa</taxon>
        <taxon>Arthropoda</taxon>
        <taxon>Hexapoda</taxon>
        <taxon>Insecta</taxon>
        <taxon>Pterygota</taxon>
        <taxon>Neoptera</taxon>
        <taxon>Polyneoptera</taxon>
        <taxon>Dictyoptera</taxon>
        <taxon>Blattodea</taxon>
        <taxon>Blaberoidea</taxon>
        <taxon>Blaberidae</taxon>
        <taxon>Diplopterinae</taxon>
        <taxon>Diploptera</taxon>
    </lineage>
</organism>
<dbReference type="AlphaFoldDB" id="A0AAD8EIE5"/>
<protein>
    <submittedName>
        <fullName evidence="1">Uncharacterized protein</fullName>
    </submittedName>
</protein>
<reference evidence="1" key="1">
    <citation type="journal article" date="2023" name="IScience">
        <title>Live-bearing cockroach genome reveals convergent evolutionary mechanisms linked to viviparity in insects and beyond.</title>
        <authorList>
            <person name="Fouks B."/>
            <person name="Harrison M.C."/>
            <person name="Mikhailova A.A."/>
            <person name="Marchal E."/>
            <person name="English S."/>
            <person name="Carruthers M."/>
            <person name="Jennings E.C."/>
            <person name="Chiamaka E.L."/>
            <person name="Frigard R.A."/>
            <person name="Pippel M."/>
            <person name="Attardo G.M."/>
            <person name="Benoit J.B."/>
            <person name="Bornberg-Bauer E."/>
            <person name="Tobe S.S."/>
        </authorList>
    </citation>
    <scope>NUCLEOTIDE SEQUENCE</scope>
    <source>
        <strain evidence="1">Stay&amp;Tobe</strain>
    </source>
</reference>
<comment type="caution">
    <text evidence="1">The sequence shown here is derived from an EMBL/GenBank/DDBJ whole genome shotgun (WGS) entry which is preliminary data.</text>
</comment>
<dbReference type="Proteomes" id="UP001233999">
    <property type="component" value="Unassembled WGS sequence"/>
</dbReference>
<accession>A0AAD8EIE5</accession>
<name>A0AAD8EIE5_DIPPU</name>
<evidence type="ECO:0000313" key="2">
    <source>
        <dbReference type="Proteomes" id="UP001233999"/>
    </source>
</evidence>
<evidence type="ECO:0000313" key="1">
    <source>
        <dbReference type="EMBL" id="KAJ9591074.1"/>
    </source>
</evidence>
<reference evidence="1" key="2">
    <citation type="submission" date="2023-05" db="EMBL/GenBank/DDBJ databases">
        <authorList>
            <person name="Fouks B."/>
        </authorList>
    </citation>
    <scope>NUCLEOTIDE SEQUENCE</scope>
    <source>
        <strain evidence="1">Stay&amp;Tobe</strain>
        <tissue evidence="1">Testes</tissue>
    </source>
</reference>
<keyword evidence="2" id="KW-1185">Reference proteome</keyword>
<proteinExistence type="predicted"/>
<feature type="non-terminal residue" evidence="1">
    <location>
        <position position="65"/>
    </location>
</feature>